<evidence type="ECO:0000313" key="2">
    <source>
        <dbReference type="EMBL" id="KAK3386081.1"/>
    </source>
</evidence>
<evidence type="ECO:0000256" key="1">
    <source>
        <dbReference type="SAM" id="MobiDB-lite"/>
    </source>
</evidence>
<reference evidence="2" key="2">
    <citation type="submission" date="2023-06" db="EMBL/GenBank/DDBJ databases">
        <authorList>
            <consortium name="Lawrence Berkeley National Laboratory"/>
            <person name="Haridas S."/>
            <person name="Hensen N."/>
            <person name="Bonometti L."/>
            <person name="Westerberg I."/>
            <person name="Brannstrom I.O."/>
            <person name="Guillou S."/>
            <person name="Cros-Aarteil S."/>
            <person name="Calhoun S."/>
            <person name="Kuo A."/>
            <person name="Mondo S."/>
            <person name="Pangilinan J."/>
            <person name="Riley R."/>
            <person name="LaButti K."/>
            <person name="Andreopoulos B."/>
            <person name="Lipzen A."/>
            <person name="Chen C."/>
            <person name="Yanf M."/>
            <person name="Daum C."/>
            <person name="Ng V."/>
            <person name="Clum A."/>
            <person name="Steindorff A."/>
            <person name="Ohm R."/>
            <person name="Martin F."/>
            <person name="Silar P."/>
            <person name="Natvig D."/>
            <person name="Lalanne C."/>
            <person name="Gautier V."/>
            <person name="Ament-velasquez S.L."/>
            <person name="Kruys A."/>
            <person name="Hutchinson M.I."/>
            <person name="Powell A.J."/>
            <person name="Barry K."/>
            <person name="Miller A.N."/>
            <person name="Grigoriev I.V."/>
            <person name="Debuchy R."/>
            <person name="Gladieux P."/>
            <person name="Thoren M.H."/>
            <person name="Johannesson H."/>
        </authorList>
    </citation>
    <scope>NUCLEOTIDE SEQUENCE</scope>
    <source>
        <strain evidence="2">CBS 232.78</strain>
    </source>
</reference>
<dbReference type="AlphaFoldDB" id="A0AAE0NR04"/>
<proteinExistence type="predicted"/>
<organism evidence="2 3">
    <name type="scientific">Podospora didyma</name>
    <dbReference type="NCBI Taxonomy" id="330526"/>
    <lineage>
        <taxon>Eukaryota</taxon>
        <taxon>Fungi</taxon>
        <taxon>Dikarya</taxon>
        <taxon>Ascomycota</taxon>
        <taxon>Pezizomycotina</taxon>
        <taxon>Sordariomycetes</taxon>
        <taxon>Sordariomycetidae</taxon>
        <taxon>Sordariales</taxon>
        <taxon>Podosporaceae</taxon>
        <taxon>Podospora</taxon>
    </lineage>
</organism>
<comment type="caution">
    <text evidence="2">The sequence shown here is derived from an EMBL/GenBank/DDBJ whole genome shotgun (WGS) entry which is preliminary data.</text>
</comment>
<gene>
    <name evidence="2" type="ORF">B0H63DRAFT_510709</name>
</gene>
<protein>
    <submittedName>
        <fullName evidence="2">Uncharacterized protein</fullName>
    </submittedName>
</protein>
<name>A0AAE0NR04_9PEZI</name>
<feature type="region of interest" description="Disordered" evidence="1">
    <location>
        <begin position="182"/>
        <end position="203"/>
    </location>
</feature>
<dbReference type="EMBL" id="JAULSW010000004">
    <property type="protein sequence ID" value="KAK3386081.1"/>
    <property type="molecule type" value="Genomic_DNA"/>
</dbReference>
<accession>A0AAE0NR04</accession>
<evidence type="ECO:0000313" key="3">
    <source>
        <dbReference type="Proteomes" id="UP001285441"/>
    </source>
</evidence>
<reference evidence="2" key="1">
    <citation type="journal article" date="2023" name="Mol. Phylogenet. Evol.">
        <title>Genome-scale phylogeny and comparative genomics of the fungal order Sordariales.</title>
        <authorList>
            <person name="Hensen N."/>
            <person name="Bonometti L."/>
            <person name="Westerberg I."/>
            <person name="Brannstrom I.O."/>
            <person name="Guillou S."/>
            <person name="Cros-Aarteil S."/>
            <person name="Calhoun S."/>
            <person name="Haridas S."/>
            <person name="Kuo A."/>
            <person name="Mondo S."/>
            <person name="Pangilinan J."/>
            <person name="Riley R."/>
            <person name="LaButti K."/>
            <person name="Andreopoulos B."/>
            <person name="Lipzen A."/>
            <person name="Chen C."/>
            <person name="Yan M."/>
            <person name="Daum C."/>
            <person name="Ng V."/>
            <person name="Clum A."/>
            <person name="Steindorff A."/>
            <person name="Ohm R.A."/>
            <person name="Martin F."/>
            <person name="Silar P."/>
            <person name="Natvig D.O."/>
            <person name="Lalanne C."/>
            <person name="Gautier V."/>
            <person name="Ament-Velasquez S.L."/>
            <person name="Kruys A."/>
            <person name="Hutchinson M.I."/>
            <person name="Powell A.J."/>
            <person name="Barry K."/>
            <person name="Miller A.N."/>
            <person name="Grigoriev I.V."/>
            <person name="Debuchy R."/>
            <person name="Gladieux P."/>
            <person name="Hiltunen Thoren M."/>
            <person name="Johannesson H."/>
        </authorList>
    </citation>
    <scope>NUCLEOTIDE SEQUENCE</scope>
    <source>
        <strain evidence="2">CBS 232.78</strain>
    </source>
</reference>
<keyword evidence="3" id="KW-1185">Reference proteome</keyword>
<dbReference type="Proteomes" id="UP001285441">
    <property type="component" value="Unassembled WGS sequence"/>
</dbReference>
<sequence>MSMEDTFAFITRVVLIDANSINPERPGFAVITKMAKSGGQLRLPTRLGLLGPLDNFIRRLFESTLVKRFRLDSTVLGLPSSSTGESPKKLLYDIDILIKGSFEAGRWSISHASPMDLIINSSLAQPSEVKTLHDFLSNLDISSAAVYDAQNFEIAVNPLAPLPLSTSRRLSRASTMTSSIPNLIQKDQRPASRSPLPMEIDGD</sequence>